<dbReference type="PIRSF" id="PIRSF029928">
    <property type="entry name" value="Late_competence_ComGC"/>
    <property type="match status" value="1"/>
</dbReference>
<dbReference type="RefSeq" id="WP_129078990.1">
    <property type="nucleotide sequence ID" value="NZ_QOUX01000045.1"/>
</dbReference>
<feature type="transmembrane region" description="Helical" evidence="10">
    <location>
        <begin position="12"/>
        <end position="33"/>
    </location>
</feature>
<protein>
    <recommendedName>
        <fullName evidence="10">ComG operon protein 3</fullName>
    </recommendedName>
</protein>
<evidence type="ECO:0000256" key="1">
    <source>
        <dbReference type="ARBA" id="ARBA00004162"/>
    </source>
</evidence>
<comment type="function">
    <text evidence="10">Required for transformation and DNA binding.</text>
</comment>
<proteinExistence type="inferred from homology"/>
<dbReference type="InterPro" id="IPR012902">
    <property type="entry name" value="N_methyl_site"/>
</dbReference>
<dbReference type="GO" id="GO:0005886">
    <property type="term" value="C:plasma membrane"/>
    <property type="evidence" value="ECO:0007669"/>
    <property type="project" value="UniProtKB-SubCell"/>
</dbReference>
<name>A0A4Q0VSE2_9BACI</name>
<keyword evidence="3 10" id="KW-1003">Cell membrane</keyword>
<dbReference type="Gene3D" id="3.30.700.10">
    <property type="entry name" value="Glycoprotein, Type 4 Pilin"/>
    <property type="match status" value="1"/>
</dbReference>
<comment type="subcellular location">
    <subcellularLocation>
        <location evidence="1">Cell membrane</location>
        <topology evidence="1">Single-pass membrane protein</topology>
    </subcellularLocation>
    <subcellularLocation>
        <location evidence="2">Cell surface</location>
    </subcellularLocation>
</comment>
<evidence type="ECO:0000256" key="9">
    <source>
        <dbReference type="ARBA" id="ARBA00043982"/>
    </source>
</evidence>
<dbReference type="NCBIfam" id="NF040999">
    <property type="entry name" value="pilin_ComGC"/>
    <property type="match status" value="1"/>
</dbReference>
<dbReference type="SUPFAM" id="SSF54523">
    <property type="entry name" value="Pili subunits"/>
    <property type="match status" value="1"/>
</dbReference>
<organism evidence="11 12">
    <name type="scientific">Anaerobacillus alkaliphilus</name>
    <dbReference type="NCBI Taxonomy" id="1548597"/>
    <lineage>
        <taxon>Bacteria</taxon>
        <taxon>Bacillati</taxon>
        <taxon>Bacillota</taxon>
        <taxon>Bacilli</taxon>
        <taxon>Bacillales</taxon>
        <taxon>Bacillaceae</taxon>
        <taxon>Anaerobacillus</taxon>
    </lineage>
</organism>
<dbReference type="PRINTS" id="PR00813">
    <property type="entry name" value="BCTERIALGSPG"/>
</dbReference>
<dbReference type="GO" id="GO:0015627">
    <property type="term" value="C:type II protein secretion system complex"/>
    <property type="evidence" value="ECO:0007669"/>
    <property type="project" value="InterPro"/>
</dbReference>
<evidence type="ECO:0000256" key="2">
    <source>
        <dbReference type="ARBA" id="ARBA00004241"/>
    </source>
</evidence>
<keyword evidence="8 10" id="KW-0178">Competence</keyword>
<dbReference type="AlphaFoldDB" id="A0A4Q0VSE2"/>
<evidence type="ECO:0000256" key="8">
    <source>
        <dbReference type="ARBA" id="ARBA00023287"/>
    </source>
</evidence>
<comment type="caution">
    <text evidence="11">The sequence shown here is derived from an EMBL/GenBank/DDBJ whole genome shotgun (WGS) entry which is preliminary data.</text>
</comment>
<evidence type="ECO:0000313" key="12">
    <source>
        <dbReference type="Proteomes" id="UP000290649"/>
    </source>
</evidence>
<dbReference type="InterPro" id="IPR000983">
    <property type="entry name" value="Bac_GSPG_pilin"/>
</dbReference>
<comment type="similarity">
    <text evidence="9 10">Belongs to the ComGC family.</text>
</comment>
<reference evidence="11 12" key="1">
    <citation type="journal article" date="2019" name="Int. J. Syst. Evol. Microbiol.">
        <title>Anaerobacillus alkaliphilus sp. nov., a novel alkaliphilic and moderately halophilic bacterium.</title>
        <authorList>
            <person name="Borsodi A.K."/>
            <person name="Aszalos J.M."/>
            <person name="Bihari P."/>
            <person name="Nagy I."/>
            <person name="Schumann P."/>
            <person name="Sproer C."/>
            <person name="Kovacs A.L."/>
            <person name="Boka K."/>
            <person name="Dobosy P."/>
            <person name="Ovari M."/>
            <person name="Szili-Kovacs T."/>
            <person name="Toth E."/>
        </authorList>
    </citation>
    <scope>NUCLEOTIDE SEQUENCE [LARGE SCALE GENOMIC DNA]</scope>
    <source>
        <strain evidence="11 12">B16-10</strain>
    </source>
</reference>
<keyword evidence="10" id="KW-0813">Transport</keyword>
<keyword evidence="7 10" id="KW-0472">Membrane</keyword>
<evidence type="ECO:0000256" key="7">
    <source>
        <dbReference type="ARBA" id="ARBA00023136"/>
    </source>
</evidence>
<dbReference type="NCBIfam" id="TIGR02532">
    <property type="entry name" value="IV_pilin_GFxxxE"/>
    <property type="match status" value="1"/>
</dbReference>
<keyword evidence="12" id="KW-1185">Reference proteome</keyword>
<gene>
    <name evidence="11" type="ORF">DS745_14775</name>
</gene>
<evidence type="ECO:0000313" key="11">
    <source>
        <dbReference type="EMBL" id="RXI99481.1"/>
    </source>
</evidence>
<dbReference type="EMBL" id="QOUX01000045">
    <property type="protein sequence ID" value="RXI99481.1"/>
    <property type="molecule type" value="Genomic_DNA"/>
</dbReference>
<dbReference type="InterPro" id="IPR016940">
    <property type="entry name" value="ComGC"/>
</dbReference>
<keyword evidence="4" id="KW-0488">Methylation</keyword>
<evidence type="ECO:0000256" key="6">
    <source>
        <dbReference type="ARBA" id="ARBA00022989"/>
    </source>
</evidence>
<comment type="subunit">
    <text evidence="10">Homodimer.</text>
</comment>
<dbReference type="Proteomes" id="UP000290649">
    <property type="component" value="Unassembled WGS sequence"/>
</dbReference>
<accession>A0A4Q0VSE2</accession>
<evidence type="ECO:0000256" key="5">
    <source>
        <dbReference type="ARBA" id="ARBA00022692"/>
    </source>
</evidence>
<keyword evidence="5 10" id="KW-0812">Transmembrane</keyword>
<dbReference type="Pfam" id="PF07963">
    <property type="entry name" value="N_methyl"/>
    <property type="match status" value="1"/>
</dbReference>
<dbReference type="GO" id="GO:0015628">
    <property type="term" value="P:protein secretion by the type II secretion system"/>
    <property type="evidence" value="ECO:0007669"/>
    <property type="project" value="InterPro"/>
</dbReference>
<dbReference type="InterPro" id="IPR045584">
    <property type="entry name" value="Pilin-like"/>
</dbReference>
<sequence>MKSLKYVKNEMAFTLIEMMIVLMIISILLLIAIPNMSNNNNVANARGCDATIQLLQAQVGAYYVENKMYPKDLGDLSPKYVETIVCPDKTVLMLTSDNKVVVKP</sequence>
<dbReference type="GO" id="GO:0030420">
    <property type="term" value="P:establishment of competence for transformation"/>
    <property type="evidence" value="ECO:0007669"/>
    <property type="project" value="UniProtKB-UniRule"/>
</dbReference>
<dbReference type="GO" id="GO:0009986">
    <property type="term" value="C:cell surface"/>
    <property type="evidence" value="ECO:0007669"/>
    <property type="project" value="UniProtKB-SubCell"/>
</dbReference>
<evidence type="ECO:0000256" key="4">
    <source>
        <dbReference type="ARBA" id="ARBA00022481"/>
    </source>
</evidence>
<dbReference type="OrthoDB" id="1798043at2"/>
<evidence type="ECO:0000256" key="10">
    <source>
        <dbReference type="PIRNR" id="PIRNR029928"/>
    </source>
</evidence>
<evidence type="ECO:0000256" key="3">
    <source>
        <dbReference type="ARBA" id="ARBA00022475"/>
    </source>
</evidence>
<keyword evidence="6 10" id="KW-1133">Transmembrane helix</keyword>